<evidence type="ECO:0000313" key="2">
    <source>
        <dbReference type="Proteomes" id="UP000297739"/>
    </source>
</evidence>
<dbReference type="Proteomes" id="UP000297739">
    <property type="component" value="Unassembled WGS sequence"/>
</dbReference>
<evidence type="ECO:0000313" key="1">
    <source>
        <dbReference type="EMBL" id="TGE17416.1"/>
    </source>
</evidence>
<comment type="caution">
    <text evidence="1">The sequence shown here is derived from an EMBL/GenBank/DDBJ whole genome shotgun (WGS) entry which is preliminary data.</text>
</comment>
<name>A0A4Z0PNB7_9BACT</name>
<proteinExistence type="predicted"/>
<reference evidence="1 2" key="1">
    <citation type="submission" date="2019-04" db="EMBL/GenBank/DDBJ databases">
        <authorList>
            <person name="Feng G."/>
            <person name="Zhang J."/>
            <person name="Zhu H."/>
        </authorList>
    </citation>
    <scope>NUCLEOTIDE SEQUENCE [LARGE SCALE GENOMIC DNA]</scope>
    <source>
        <strain evidence="1 2">JCM 17223</strain>
    </source>
</reference>
<gene>
    <name evidence="1" type="ORF">E5J99_07315</name>
</gene>
<protein>
    <submittedName>
        <fullName evidence="1">DUF2179 domain-containing protein</fullName>
    </submittedName>
</protein>
<dbReference type="RefSeq" id="WP_135497120.1">
    <property type="nucleotide sequence ID" value="NZ_SRLD01000011.1"/>
</dbReference>
<dbReference type="EMBL" id="SRLD01000011">
    <property type="protein sequence ID" value="TGE17416.1"/>
    <property type="molecule type" value="Genomic_DNA"/>
</dbReference>
<sequence length="29" mass="3346">MDRIDPQAFVVMHSVRETKGGLVKKRPLH</sequence>
<keyword evidence="2" id="KW-1185">Reference proteome</keyword>
<accession>A0A4Z0PNB7</accession>
<dbReference type="AlphaFoldDB" id="A0A4Z0PNB7"/>
<organism evidence="1 2">
    <name type="scientific">Hymenobacter elongatus</name>
    <dbReference type="NCBI Taxonomy" id="877208"/>
    <lineage>
        <taxon>Bacteria</taxon>
        <taxon>Pseudomonadati</taxon>
        <taxon>Bacteroidota</taxon>
        <taxon>Cytophagia</taxon>
        <taxon>Cytophagales</taxon>
        <taxon>Hymenobacteraceae</taxon>
        <taxon>Hymenobacter</taxon>
    </lineage>
</organism>